<keyword evidence="2" id="KW-1185">Reference proteome</keyword>
<dbReference type="STRING" id="216903.SAMN05444371_3336"/>
<dbReference type="RefSeq" id="WP_139258369.1">
    <property type="nucleotide sequence ID" value="NZ_FRAM01000005.1"/>
</dbReference>
<accession>A0A1M6UJQ3</accession>
<sequence>MKITIKIDPESLFLVQSILVLKRSIFARTLEEKVNQSMTLELFEMVTKKCFAYSLSRNGKNISFQLKFHLAKLLFDLITNQNKTAFGHYEQNKLEILKNDLHQKLV</sequence>
<proteinExistence type="predicted"/>
<evidence type="ECO:0000313" key="1">
    <source>
        <dbReference type="EMBL" id="SHK69464.1"/>
    </source>
</evidence>
<organism evidence="1 2">
    <name type="scientific">Epilithonimonas mollis</name>
    <dbReference type="NCBI Taxonomy" id="216903"/>
    <lineage>
        <taxon>Bacteria</taxon>
        <taxon>Pseudomonadati</taxon>
        <taxon>Bacteroidota</taxon>
        <taxon>Flavobacteriia</taxon>
        <taxon>Flavobacteriales</taxon>
        <taxon>Weeksellaceae</taxon>
        <taxon>Chryseobacterium group</taxon>
        <taxon>Epilithonimonas</taxon>
    </lineage>
</organism>
<dbReference type="EMBL" id="FRAM01000005">
    <property type="protein sequence ID" value="SHK69464.1"/>
    <property type="molecule type" value="Genomic_DNA"/>
</dbReference>
<evidence type="ECO:0000313" key="2">
    <source>
        <dbReference type="Proteomes" id="UP000184498"/>
    </source>
</evidence>
<dbReference type="OrthoDB" id="1261840at2"/>
<protein>
    <submittedName>
        <fullName evidence="1">Uncharacterized protein</fullName>
    </submittedName>
</protein>
<dbReference type="AlphaFoldDB" id="A0A1M6UJQ3"/>
<name>A0A1M6UJQ3_9FLAO</name>
<reference evidence="2" key="1">
    <citation type="submission" date="2016-11" db="EMBL/GenBank/DDBJ databases">
        <authorList>
            <person name="Varghese N."/>
            <person name="Submissions S."/>
        </authorList>
    </citation>
    <scope>NUCLEOTIDE SEQUENCE [LARGE SCALE GENOMIC DNA]</scope>
    <source>
        <strain evidence="2">DSM 18016</strain>
    </source>
</reference>
<gene>
    <name evidence="1" type="ORF">SAMN05444371_3336</name>
</gene>
<dbReference type="Proteomes" id="UP000184498">
    <property type="component" value="Unassembled WGS sequence"/>
</dbReference>